<dbReference type="InterPro" id="IPR018540">
    <property type="entry name" value="Spo0E-like"/>
</dbReference>
<dbReference type="EMBL" id="JAPYYP010000002">
    <property type="protein sequence ID" value="MDA5107248.1"/>
    <property type="molecule type" value="Genomic_DNA"/>
</dbReference>
<dbReference type="Proteomes" id="UP001151071">
    <property type="component" value="Unassembled WGS sequence"/>
</dbReference>
<evidence type="ECO:0000313" key="2">
    <source>
        <dbReference type="Proteomes" id="UP001151071"/>
    </source>
</evidence>
<dbReference type="Pfam" id="PF09388">
    <property type="entry name" value="SpoOE-like"/>
    <property type="match status" value="1"/>
</dbReference>
<dbReference type="InterPro" id="IPR037208">
    <property type="entry name" value="Spo0E-like_sf"/>
</dbReference>
<gene>
    <name evidence="1" type="ORF">O3V59_02660</name>
</gene>
<evidence type="ECO:0000313" key="1">
    <source>
        <dbReference type="EMBL" id="MDA5107248.1"/>
    </source>
</evidence>
<dbReference type="GO" id="GO:0046983">
    <property type="term" value="F:protein dimerization activity"/>
    <property type="evidence" value="ECO:0007669"/>
    <property type="project" value="InterPro"/>
</dbReference>
<dbReference type="RefSeq" id="WP_029099075.1">
    <property type="nucleotide sequence ID" value="NZ_JAPYYP010000002.1"/>
</dbReference>
<organism evidence="1 2">
    <name type="scientific">Brevibacillus thermoruber</name>
    <dbReference type="NCBI Taxonomy" id="33942"/>
    <lineage>
        <taxon>Bacteria</taxon>
        <taxon>Bacillati</taxon>
        <taxon>Bacillota</taxon>
        <taxon>Bacilli</taxon>
        <taxon>Bacillales</taxon>
        <taxon>Paenibacillaceae</taxon>
        <taxon>Brevibacillus</taxon>
    </lineage>
</organism>
<accession>A0A9X3TMS6</accession>
<reference evidence="1" key="1">
    <citation type="submission" date="2022-12" db="EMBL/GenBank/DDBJ databases">
        <title>Draft genome sequence of the thermophilic strain Brevibacillus thermoruber HT42, isolated from Los Humeros, Puebla, Mexico, with biotechnological potential.</title>
        <authorList>
            <person name="Lara Sanchez J."/>
            <person name="Solis Palacios R."/>
            <person name="Bustos Baena A.S."/>
            <person name="Ruz Baez A.E."/>
            <person name="Espinosa Luna G."/>
            <person name="Oliart Ros R.M."/>
        </authorList>
    </citation>
    <scope>NUCLEOTIDE SEQUENCE</scope>
    <source>
        <strain evidence="1">HT42</strain>
    </source>
</reference>
<sequence length="53" mass="6247">MNITQKMIDDLRQQLERAAKDAGYNFNDPEIVKMSQQLDRLIVAHMLQYAKRP</sequence>
<dbReference type="SUPFAM" id="SSF140500">
    <property type="entry name" value="BAS1536-like"/>
    <property type="match status" value="1"/>
</dbReference>
<dbReference type="InterPro" id="IPR036638">
    <property type="entry name" value="HLH_DNA-bd_sf"/>
</dbReference>
<keyword evidence="2" id="KW-1185">Reference proteome</keyword>
<protein>
    <submittedName>
        <fullName evidence="1">Aspartyl-phosphate phosphatase Spo0E family protein</fullName>
    </submittedName>
</protein>
<dbReference type="GO" id="GO:0043937">
    <property type="term" value="P:regulation of sporulation"/>
    <property type="evidence" value="ECO:0007669"/>
    <property type="project" value="InterPro"/>
</dbReference>
<name>A0A9X3TMS6_9BACL</name>
<dbReference type="AlphaFoldDB" id="A0A9X3TMS6"/>
<dbReference type="Gene3D" id="4.10.280.10">
    <property type="entry name" value="Helix-loop-helix DNA-binding domain"/>
    <property type="match status" value="1"/>
</dbReference>
<proteinExistence type="predicted"/>
<comment type="caution">
    <text evidence="1">The sequence shown here is derived from an EMBL/GenBank/DDBJ whole genome shotgun (WGS) entry which is preliminary data.</text>
</comment>